<keyword evidence="3" id="KW-1185">Reference proteome</keyword>
<protein>
    <recommendedName>
        <fullName evidence="1">ChrR-like cupin domain-containing protein</fullName>
    </recommendedName>
</protein>
<name>A0A502H015_9BACT</name>
<dbReference type="RefSeq" id="WP_140466281.1">
    <property type="nucleotide sequence ID" value="NZ_RCYZ01000003.1"/>
</dbReference>
<accession>A0A502H015</accession>
<dbReference type="Gene3D" id="2.60.120.10">
    <property type="entry name" value="Jelly Rolls"/>
    <property type="match status" value="1"/>
</dbReference>
<gene>
    <name evidence="2" type="ORF">EAH73_09645</name>
</gene>
<dbReference type="SUPFAM" id="SSF51182">
    <property type="entry name" value="RmlC-like cupins"/>
    <property type="match status" value="1"/>
</dbReference>
<dbReference type="OrthoDB" id="2620172at2"/>
<dbReference type="InterPro" id="IPR025979">
    <property type="entry name" value="ChrR-like_cupin_dom"/>
</dbReference>
<dbReference type="Pfam" id="PF12973">
    <property type="entry name" value="Cupin_7"/>
    <property type="match status" value="1"/>
</dbReference>
<evidence type="ECO:0000259" key="1">
    <source>
        <dbReference type="Pfam" id="PF12973"/>
    </source>
</evidence>
<dbReference type="Proteomes" id="UP000317646">
    <property type="component" value="Unassembled WGS sequence"/>
</dbReference>
<dbReference type="InterPro" id="IPR011051">
    <property type="entry name" value="RmlC_Cupin_sf"/>
</dbReference>
<evidence type="ECO:0000313" key="2">
    <source>
        <dbReference type="EMBL" id="TPG66643.1"/>
    </source>
</evidence>
<organism evidence="2 3">
    <name type="scientific">Hymenobacter nivis</name>
    <dbReference type="NCBI Taxonomy" id="1850093"/>
    <lineage>
        <taxon>Bacteria</taxon>
        <taxon>Pseudomonadati</taxon>
        <taxon>Bacteroidota</taxon>
        <taxon>Cytophagia</taxon>
        <taxon>Cytophagales</taxon>
        <taxon>Hymenobacteraceae</taxon>
        <taxon>Hymenobacter</taxon>
    </lineage>
</organism>
<sequence length="111" mass="11849">MATSIAFKDPEDQAWEQVSAGVTRTLLRAEPGEKRVLIKIEAGRTYPPHAHATPDEVFVVAGTYCDPGVENGRAFAAGSYVYYPPDTEHRASSPSGSEGCTILVWNAGVPG</sequence>
<dbReference type="AlphaFoldDB" id="A0A502H015"/>
<reference evidence="2 3" key="1">
    <citation type="journal article" date="2019" name="Environ. Microbiol.">
        <title>Species interactions and distinct microbial communities in high Arctic permafrost affected cryosols are associated with the CH4 and CO2 gas fluxes.</title>
        <authorList>
            <person name="Altshuler I."/>
            <person name="Hamel J."/>
            <person name="Turney S."/>
            <person name="Magnuson E."/>
            <person name="Levesque R."/>
            <person name="Greer C."/>
            <person name="Whyte L.G."/>
        </authorList>
    </citation>
    <scope>NUCLEOTIDE SEQUENCE [LARGE SCALE GENOMIC DNA]</scope>
    <source>
        <strain evidence="2 3">S9.2P</strain>
    </source>
</reference>
<comment type="caution">
    <text evidence="2">The sequence shown here is derived from an EMBL/GenBank/DDBJ whole genome shotgun (WGS) entry which is preliminary data.</text>
</comment>
<evidence type="ECO:0000313" key="3">
    <source>
        <dbReference type="Proteomes" id="UP000317646"/>
    </source>
</evidence>
<dbReference type="EMBL" id="RCYZ01000003">
    <property type="protein sequence ID" value="TPG66643.1"/>
    <property type="molecule type" value="Genomic_DNA"/>
</dbReference>
<proteinExistence type="predicted"/>
<dbReference type="InterPro" id="IPR014710">
    <property type="entry name" value="RmlC-like_jellyroll"/>
</dbReference>
<feature type="domain" description="ChrR-like cupin" evidence="1">
    <location>
        <begin position="8"/>
        <end position="104"/>
    </location>
</feature>